<evidence type="ECO:0000256" key="2">
    <source>
        <dbReference type="SAM" id="SignalP"/>
    </source>
</evidence>
<sequence>MKRRALSLVSIACLASGELVDHALPRVEETSQLGTSTIHSFRVANAPVGVQYIRDCPAEPRIPVYMVVGGASGGAGICWLLWTQLASRNSNSSASLLERVLAYTLTGFLMGWSLFGCGWLGPPRYK</sequence>
<evidence type="ECO:0000256" key="1">
    <source>
        <dbReference type="SAM" id="Phobius"/>
    </source>
</evidence>
<evidence type="ECO:0000313" key="3">
    <source>
        <dbReference type="EMBL" id="KOB69187.1"/>
    </source>
</evidence>
<reference evidence="3 4" key="1">
    <citation type="journal article" date="2015" name="Genome Biol. Evol.">
        <title>The genome of winter moth (Operophtera brumata) provides a genomic perspective on sexual dimorphism and phenology.</title>
        <authorList>
            <person name="Derks M.F."/>
            <person name="Smit S."/>
            <person name="Salis L."/>
            <person name="Schijlen E."/>
            <person name="Bossers A."/>
            <person name="Mateman C."/>
            <person name="Pijl A.S."/>
            <person name="de Ridder D."/>
            <person name="Groenen M.A."/>
            <person name="Visser M.E."/>
            <person name="Megens H.J."/>
        </authorList>
    </citation>
    <scope>NUCLEOTIDE SEQUENCE [LARGE SCALE GENOMIC DNA]</scope>
    <source>
        <strain evidence="3">WM2013NL</strain>
        <tissue evidence="3">Head and thorax</tissue>
    </source>
</reference>
<comment type="caution">
    <text evidence="3">The sequence shown here is derived from an EMBL/GenBank/DDBJ whole genome shotgun (WGS) entry which is preliminary data.</text>
</comment>
<dbReference type="STRING" id="104452.A0A0L7L143"/>
<organism evidence="3 4">
    <name type="scientific">Operophtera brumata</name>
    <name type="common">Winter moth</name>
    <name type="synonym">Phalaena brumata</name>
    <dbReference type="NCBI Taxonomy" id="104452"/>
    <lineage>
        <taxon>Eukaryota</taxon>
        <taxon>Metazoa</taxon>
        <taxon>Ecdysozoa</taxon>
        <taxon>Arthropoda</taxon>
        <taxon>Hexapoda</taxon>
        <taxon>Insecta</taxon>
        <taxon>Pterygota</taxon>
        <taxon>Neoptera</taxon>
        <taxon>Endopterygota</taxon>
        <taxon>Lepidoptera</taxon>
        <taxon>Glossata</taxon>
        <taxon>Ditrysia</taxon>
        <taxon>Geometroidea</taxon>
        <taxon>Geometridae</taxon>
        <taxon>Larentiinae</taxon>
        <taxon>Operophtera</taxon>
    </lineage>
</organism>
<proteinExistence type="predicted"/>
<dbReference type="EMBL" id="JTDY01003665">
    <property type="protein sequence ID" value="KOB69187.1"/>
    <property type="molecule type" value="Genomic_DNA"/>
</dbReference>
<keyword evidence="1" id="KW-0472">Membrane</keyword>
<keyword evidence="1" id="KW-0812">Transmembrane</keyword>
<dbReference type="Proteomes" id="UP000037510">
    <property type="component" value="Unassembled WGS sequence"/>
</dbReference>
<name>A0A0L7L143_OPEBR</name>
<feature type="chain" id="PRO_5005572950" evidence="2">
    <location>
        <begin position="18"/>
        <end position="126"/>
    </location>
</feature>
<accession>A0A0L7L143</accession>
<dbReference type="PANTHER" id="PTHR33444">
    <property type="entry name" value="SI:DKEY-19B23.12-RELATED"/>
    <property type="match status" value="1"/>
</dbReference>
<feature type="transmembrane region" description="Helical" evidence="1">
    <location>
        <begin position="102"/>
        <end position="121"/>
    </location>
</feature>
<evidence type="ECO:0000313" key="4">
    <source>
        <dbReference type="Proteomes" id="UP000037510"/>
    </source>
</evidence>
<dbReference type="InterPro" id="IPR040350">
    <property type="entry name" value="TMEM272"/>
</dbReference>
<dbReference type="AlphaFoldDB" id="A0A0L7L143"/>
<gene>
    <name evidence="3" type="ORF">OBRU01_17220</name>
</gene>
<keyword evidence="1" id="KW-1133">Transmembrane helix</keyword>
<feature type="signal peptide" evidence="2">
    <location>
        <begin position="1"/>
        <end position="17"/>
    </location>
</feature>
<keyword evidence="4" id="KW-1185">Reference proteome</keyword>
<protein>
    <submittedName>
        <fullName evidence="3">Uncharacterized protein</fullName>
    </submittedName>
</protein>
<feature type="transmembrane region" description="Helical" evidence="1">
    <location>
        <begin position="62"/>
        <end position="82"/>
    </location>
</feature>
<keyword evidence="2" id="KW-0732">Signal</keyword>
<dbReference type="PANTHER" id="PTHR33444:SF7">
    <property type="entry name" value="TRANSMEMBRANE PROTEIN 272"/>
    <property type="match status" value="1"/>
</dbReference>